<keyword evidence="1" id="KW-0732">Signal</keyword>
<feature type="signal peptide" evidence="1">
    <location>
        <begin position="1"/>
        <end position="29"/>
    </location>
</feature>
<sequence length="372" mass="40306">MNKKLAAGAAILLMSAILAWTPAPKQAHAAGQIKLLVDGEAAKAAGQPFYKGKTLYIPIRVLGEFYPYTFHWDNKRKIATLKSSDGVSIFKAGSKLATAVGMGEVGLSGPVLLKKGHLYFPAYDLNTFTGAELVADSSGRVDIRSGSMSTSVRVPTEPVAVAEENPKVKLYPALKDGDEYRGFILEAEGKRLRFNWEVPRFPNRPPQLFYADVNGDGKPEAVAVFVTGYGTGVYAQEIHVVSVKDGKEIKVTPPETAAGEFVASSIQLEGSELRIDLNLRGKSPEKLQLRMSDADPDYAYRTEIGFGGVTYYRVEGNKLIAKSAGDIGFAYYIGDFEFTYANGPDGLHPESVELKNLIDDISVEGQDKPAGK</sequence>
<proteinExistence type="predicted"/>
<dbReference type="SUPFAM" id="SSF55383">
    <property type="entry name" value="Copper amine oxidase, domain N"/>
    <property type="match status" value="1"/>
</dbReference>
<feature type="domain" description="Copper amine oxidase-like N-terminal" evidence="2">
    <location>
        <begin position="37"/>
        <end position="138"/>
    </location>
</feature>
<name>A0A1B2E3K8_9BACL</name>
<accession>A0A1B2E3K8</accession>
<evidence type="ECO:0000259" key="2">
    <source>
        <dbReference type="Pfam" id="PF07833"/>
    </source>
</evidence>
<dbReference type="AlphaFoldDB" id="A0A1B2E3K8"/>
<dbReference type="InterPro" id="IPR036582">
    <property type="entry name" value="Mao_N_sf"/>
</dbReference>
<dbReference type="EMBL" id="CP016809">
    <property type="protein sequence ID" value="ANY74576.1"/>
    <property type="molecule type" value="Genomic_DNA"/>
</dbReference>
<dbReference type="RefSeq" id="WP_157929320.1">
    <property type="nucleotide sequence ID" value="NZ_CP016809.1"/>
</dbReference>
<feature type="chain" id="PRO_5008535547" description="Copper amine oxidase-like N-terminal domain-containing protein" evidence="1">
    <location>
        <begin position="30"/>
        <end position="372"/>
    </location>
</feature>
<gene>
    <name evidence="3" type="ORF">BBD41_19495</name>
</gene>
<organism evidence="3">
    <name type="scientific">Paenibacillus ihbetae</name>
    <dbReference type="NCBI Taxonomy" id="1870820"/>
    <lineage>
        <taxon>Bacteria</taxon>
        <taxon>Bacillati</taxon>
        <taxon>Bacillota</taxon>
        <taxon>Bacilli</taxon>
        <taxon>Bacillales</taxon>
        <taxon>Paenibacillaceae</taxon>
        <taxon>Paenibacillus</taxon>
    </lineage>
</organism>
<evidence type="ECO:0000313" key="3">
    <source>
        <dbReference type="EMBL" id="ANY74576.1"/>
    </source>
</evidence>
<dbReference type="KEGG" id="pib:BBD41_19495"/>
<dbReference type="InterPro" id="IPR012854">
    <property type="entry name" value="Cu_amine_oxidase-like_N"/>
</dbReference>
<evidence type="ECO:0000256" key="1">
    <source>
        <dbReference type="SAM" id="SignalP"/>
    </source>
</evidence>
<dbReference type="Pfam" id="PF07833">
    <property type="entry name" value="Cu_amine_oxidN1"/>
    <property type="match status" value="1"/>
</dbReference>
<reference evidence="3" key="1">
    <citation type="submission" date="2016-08" db="EMBL/GenBank/DDBJ databases">
        <title>Complete Genome Seqeunce of Paenibacillus sp. nov. IHBB 9852 from high altitute lake of Indian trans-Himalayas.</title>
        <authorList>
            <person name="Kiran S."/>
            <person name="Swarnkar M.K."/>
            <person name="Rana A."/>
            <person name="Tewari R."/>
            <person name="Gulati A."/>
        </authorList>
    </citation>
    <scope>NUCLEOTIDE SEQUENCE [LARGE SCALE GENOMIC DNA]</scope>
    <source>
        <strain evidence="3">IHBB 9852</strain>
    </source>
</reference>
<protein>
    <recommendedName>
        <fullName evidence="2">Copper amine oxidase-like N-terminal domain-containing protein</fullName>
    </recommendedName>
</protein>